<keyword evidence="9" id="KW-1185">Reference proteome</keyword>
<dbReference type="CDD" id="cd01992">
    <property type="entry name" value="TilS_N"/>
    <property type="match status" value="1"/>
</dbReference>
<dbReference type="Proteomes" id="UP000002430">
    <property type="component" value="Chromosome"/>
</dbReference>
<dbReference type="InterPro" id="IPR012094">
    <property type="entry name" value="tRNA_Ile_lys_synt"/>
</dbReference>
<dbReference type="GO" id="GO:0005737">
    <property type="term" value="C:cytoplasm"/>
    <property type="evidence" value="ECO:0007669"/>
    <property type="project" value="UniProtKB-SubCell"/>
</dbReference>
<dbReference type="eggNOG" id="COG0037">
    <property type="taxonomic scope" value="Bacteria"/>
</dbReference>
<feature type="domain" description="tRNA(Ile)-lysidine/2-thiocytidine synthase N-terminal" evidence="7">
    <location>
        <begin position="40"/>
        <end position="216"/>
    </location>
</feature>
<keyword evidence="4 6" id="KW-0067">ATP-binding</keyword>
<dbReference type="SUPFAM" id="SSF82829">
    <property type="entry name" value="MesJ substrate recognition domain-like"/>
    <property type="match status" value="1"/>
</dbReference>
<organism evidence="8 9">
    <name type="scientific">Lawsonia intracellularis (strain PHE/MN1-00)</name>
    <dbReference type="NCBI Taxonomy" id="363253"/>
    <lineage>
        <taxon>Bacteria</taxon>
        <taxon>Pseudomonadati</taxon>
        <taxon>Thermodesulfobacteriota</taxon>
        <taxon>Desulfovibrionia</taxon>
        <taxon>Desulfovibrionales</taxon>
        <taxon>Desulfovibrionaceae</taxon>
        <taxon>Lawsonia</taxon>
    </lineage>
</organism>
<evidence type="ECO:0000256" key="1">
    <source>
        <dbReference type="ARBA" id="ARBA00022598"/>
    </source>
</evidence>
<keyword evidence="1 6" id="KW-0436">Ligase</keyword>
<evidence type="ECO:0000313" key="8">
    <source>
        <dbReference type="EMBL" id="CAJ54464.1"/>
    </source>
</evidence>
<dbReference type="GO" id="GO:0006400">
    <property type="term" value="P:tRNA modification"/>
    <property type="evidence" value="ECO:0007669"/>
    <property type="project" value="UniProtKB-UniRule"/>
</dbReference>
<dbReference type="SUPFAM" id="SSF52402">
    <property type="entry name" value="Adenine nucleotide alpha hydrolases-like"/>
    <property type="match status" value="1"/>
</dbReference>
<sequence>MIHRKLPTSLQDLPSEHARLCLSIKRFLEENLSQNIQGTVIVGCSGGVDSMALALILHCLGIDVVFAHMDHQLRAESKDDANHVKSFAAALDRRCIISRVDISGLAIKYKKGIEETARQERYCFLEQVRKEYGAQWIATGHHLNDLSEDILLRLLRGTGWPGLAGMKAVDKKRYLLRPLLTTRRTLLVSFLSSQNISWVEDNSNKDITFKRNRIRHTILPLFEEENPKFSNVAHMLWSLAKEDEEFWDKMITDVFSKIEGSPEYFWIPRSELITLPKSLRLRVYIEAIRRLNIGQGRASTLFLLDNTLMKGERKKFFQFPGNVLVKLEQDKVIFTATIKNT</sequence>
<name>Q1MRB2_LAWIP</name>
<dbReference type="PANTHER" id="PTHR43033">
    <property type="entry name" value="TRNA(ILE)-LYSIDINE SYNTHASE-RELATED"/>
    <property type="match status" value="1"/>
</dbReference>
<dbReference type="AlphaFoldDB" id="Q1MRB2"/>
<dbReference type="KEGG" id="lip:LI0409"/>
<dbReference type="RefSeq" id="WP_011526494.1">
    <property type="nucleotide sequence ID" value="NC_008011.1"/>
</dbReference>
<dbReference type="GO" id="GO:0032267">
    <property type="term" value="F:tRNA(Ile)-lysidine synthase activity"/>
    <property type="evidence" value="ECO:0007669"/>
    <property type="project" value="UniProtKB-EC"/>
</dbReference>
<dbReference type="Pfam" id="PF01171">
    <property type="entry name" value="ATP_bind_3"/>
    <property type="match status" value="1"/>
</dbReference>
<dbReference type="Gene3D" id="3.40.50.620">
    <property type="entry name" value="HUPs"/>
    <property type="match status" value="1"/>
</dbReference>
<accession>Q1MRB2</accession>
<dbReference type="NCBIfam" id="TIGR02432">
    <property type="entry name" value="lysidine_TilS_N"/>
    <property type="match status" value="1"/>
</dbReference>
<dbReference type="PANTHER" id="PTHR43033:SF1">
    <property type="entry name" value="TRNA(ILE)-LYSIDINE SYNTHASE-RELATED"/>
    <property type="match status" value="1"/>
</dbReference>
<keyword evidence="6" id="KW-0963">Cytoplasm</keyword>
<dbReference type="HAMAP" id="MF_01161">
    <property type="entry name" value="tRNA_Ile_lys_synt"/>
    <property type="match status" value="1"/>
</dbReference>
<dbReference type="HOGENOM" id="CLU_018869_0_0_7"/>
<keyword evidence="2 6" id="KW-0819">tRNA processing</keyword>
<evidence type="ECO:0000256" key="4">
    <source>
        <dbReference type="ARBA" id="ARBA00022840"/>
    </source>
</evidence>
<evidence type="ECO:0000259" key="7">
    <source>
        <dbReference type="Pfam" id="PF01171"/>
    </source>
</evidence>
<reference evidence="8 9" key="1">
    <citation type="submission" date="2005-11" db="EMBL/GenBank/DDBJ databases">
        <title>The complete genome sequence of Lawsonia intracellularis: the causative agent of proliferative enteropathy.</title>
        <authorList>
            <person name="Kaur K."/>
            <person name="Zhang Q."/>
            <person name="Beckler D."/>
            <person name="Munir S."/>
            <person name="Li L."/>
            <person name="Kinsley K."/>
            <person name="Herron L."/>
            <person name="Peterson A."/>
            <person name="May B."/>
            <person name="Singh S."/>
            <person name="Gebhart C."/>
            <person name="Kapur V."/>
        </authorList>
    </citation>
    <scope>NUCLEOTIDE SEQUENCE [LARGE SCALE GENOMIC DNA]</scope>
    <source>
        <strain evidence="8 9">PHE/MN1-00</strain>
    </source>
</reference>
<dbReference type="GO" id="GO:0005524">
    <property type="term" value="F:ATP binding"/>
    <property type="evidence" value="ECO:0007669"/>
    <property type="project" value="UniProtKB-UniRule"/>
</dbReference>
<evidence type="ECO:0000256" key="6">
    <source>
        <dbReference type="HAMAP-Rule" id="MF_01161"/>
    </source>
</evidence>
<comment type="similarity">
    <text evidence="6">Belongs to the tRNA(Ile)-lysidine synthase family.</text>
</comment>
<keyword evidence="3 6" id="KW-0547">Nucleotide-binding</keyword>
<dbReference type="EC" id="6.3.4.19" evidence="6"/>
<comment type="catalytic activity">
    <reaction evidence="5 6">
        <text>cytidine(34) in tRNA(Ile2) + L-lysine + ATP = lysidine(34) in tRNA(Ile2) + AMP + diphosphate + H(+)</text>
        <dbReference type="Rhea" id="RHEA:43744"/>
        <dbReference type="Rhea" id="RHEA-COMP:10625"/>
        <dbReference type="Rhea" id="RHEA-COMP:10670"/>
        <dbReference type="ChEBI" id="CHEBI:15378"/>
        <dbReference type="ChEBI" id="CHEBI:30616"/>
        <dbReference type="ChEBI" id="CHEBI:32551"/>
        <dbReference type="ChEBI" id="CHEBI:33019"/>
        <dbReference type="ChEBI" id="CHEBI:82748"/>
        <dbReference type="ChEBI" id="CHEBI:83665"/>
        <dbReference type="ChEBI" id="CHEBI:456215"/>
        <dbReference type="EC" id="6.3.4.19"/>
    </reaction>
</comment>
<dbReference type="STRING" id="363253.LI0409"/>
<evidence type="ECO:0000256" key="3">
    <source>
        <dbReference type="ARBA" id="ARBA00022741"/>
    </source>
</evidence>
<dbReference type="InterPro" id="IPR011063">
    <property type="entry name" value="TilS/TtcA_N"/>
</dbReference>
<feature type="binding site" evidence="6">
    <location>
        <begin position="45"/>
        <end position="50"/>
    </location>
    <ligand>
        <name>ATP</name>
        <dbReference type="ChEBI" id="CHEBI:30616"/>
    </ligand>
</feature>
<dbReference type="InterPro" id="IPR012795">
    <property type="entry name" value="tRNA_Ile_lys_synt_N"/>
</dbReference>
<dbReference type="OrthoDB" id="9807403at2"/>
<protein>
    <recommendedName>
        <fullName evidence="6">tRNA(Ile)-lysidine synthase</fullName>
        <ecNumber evidence="6">6.3.4.19</ecNumber>
    </recommendedName>
    <alternativeName>
        <fullName evidence="6">tRNA(Ile)-2-lysyl-cytidine synthase</fullName>
    </alternativeName>
    <alternativeName>
        <fullName evidence="6">tRNA(Ile)-lysidine synthetase</fullName>
    </alternativeName>
</protein>
<evidence type="ECO:0000256" key="2">
    <source>
        <dbReference type="ARBA" id="ARBA00022694"/>
    </source>
</evidence>
<comment type="domain">
    <text evidence="6">The N-terminal region contains the highly conserved SGGXDS motif, predicted to be a P-loop motif involved in ATP binding.</text>
</comment>
<proteinExistence type="inferred from homology"/>
<gene>
    <name evidence="6" type="primary">tilS</name>
    <name evidence="8" type="ordered locus">LI0409</name>
</gene>
<comment type="function">
    <text evidence="6">Ligates lysine onto the cytidine present at position 34 of the AUA codon-specific tRNA(Ile) that contains the anticodon CAU, in an ATP-dependent manner. Cytidine is converted to lysidine, thus changing the amino acid specificity of the tRNA from methionine to isoleucine.</text>
</comment>
<dbReference type="InterPro" id="IPR014729">
    <property type="entry name" value="Rossmann-like_a/b/a_fold"/>
</dbReference>
<evidence type="ECO:0000313" key="9">
    <source>
        <dbReference type="Proteomes" id="UP000002430"/>
    </source>
</evidence>
<evidence type="ECO:0000256" key="5">
    <source>
        <dbReference type="ARBA" id="ARBA00048539"/>
    </source>
</evidence>
<dbReference type="EMBL" id="AM180252">
    <property type="protein sequence ID" value="CAJ54464.1"/>
    <property type="molecule type" value="Genomic_DNA"/>
</dbReference>
<comment type="subcellular location">
    <subcellularLocation>
        <location evidence="6">Cytoplasm</location>
    </subcellularLocation>
</comment>